<organism evidence="1 2">
    <name type="scientific">Escherichia phage Phieco32</name>
    <name type="common">Escherichia coli phage phi32</name>
    <dbReference type="NCBI Taxonomy" id="2679905"/>
    <lineage>
        <taxon>Viruses</taxon>
        <taxon>Duplodnaviria</taxon>
        <taxon>Heunggongvirae</taxon>
        <taxon>Uroviricota</taxon>
        <taxon>Caudoviricetes</taxon>
        <taxon>Mktvariviridae</taxon>
        <taxon>Gordonclarkvirinae</taxon>
        <taxon>Kuravirus</taxon>
        <taxon>Kuravirus phiEco32</taxon>
    </lineage>
</organism>
<sequence>MVQQPLTSTKISNEHVLSVKSSMKTPACMMENLLSLTFMMILYHREGGVSNIQELMIEEIKAQIVDKLSIRVDSKDTKCSGILKIELLYNGEPISFDEVYASDIKYLAEF</sequence>
<accession>B0FIM1</accession>
<name>B0FIM1_BPE32</name>
<evidence type="ECO:0000313" key="1">
    <source>
        <dbReference type="EMBL" id="ABY52860.1"/>
    </source>
</evidence>
<dbReference type="GeneID" id="5896859"/>
<protein>
    <submittedName>
        <fullName evidence="1">Uncharacterized protein</fullName>
    </submittedName>
</protein>
<evidence type="ECO:0000313" key="2">
    <source>
        <dbReference type="Proteomes" id="UP000002006"/>
    </source>
</evidence>
<gene>
    <name evidence="1" type="ORF">phi32_59</name>
</gene>
<dbReference type="EMBL" id="EU330206">
    <property type="protein sequence ID" value="ABY52860.1"/>
    <property type="molecule type" value="Genomic_DNA"/>
</dbReference>
<dbReference type="RefSeq" id="YP_001671804.1">
    <property type="nucleotide sequence ID" value="NC_010324.1"/>
</dbReference>
<organismHost>
    <name type="scientific">Escherichia coli</name>
    <dbReference type="NCBI Taxonomy" id="562"/>
</organismHost>
<dbReference type="Proteomes" id="UP000002006">
    <property type="component" value="Segment"/>
</dbReference>
<dbReference type="KEGG" id="vg:5896859"/>
<proteinExistence type="predicted"/>
<reference evidence="2" key="1">
    <citation type="journal article" date="2008" name="J. Mol. Biol.">
        <title>Genomic and proteomic analysis of phiEco32, a novel Escherichia coli bacteriophage.</title>
        <authorList>
            <person name="Savalia D."/>
            <person name="Westblade L.F."/>
            <person name="Goel M."/>
            <person name="Florens L."/>
            <person name="Kemp P."/>
            <person name="Akulenko N."/>
            <person name="Pavlova O."/>
            <person name="Padovan J.C."/>
            <person name="Chait B.T."/>
            <person name="Washburn M.P."/>
            <person name="Ackermann H.W."/>
            <person name="Mushegian A."/>
            <person name="Gabisonia T."/>
            <person name="Molineux I."/>
            <person name="Severinov K."/>
        </authorList>
    </citation>
    <scope>NUCLEOTIDE SEQUENCE [LARGE SCALE GENOMIC DNA]</scope>
</reference>
<keyword evidence="2" id="KW-1185">Reference proteome</keyword>